<sequence length="88" mass="10316">MKVACTFSQSVEEKPSTDPTPESLAVRAPRRNQRVTEQHVRNPKQHYQLTRVLKQDPYRRDCNSFDDFKCPVDTNSNRSENCLHLKKL</sequence>
<feature type="region of interest" description="Disordered" evidence="1">
    <location>
        <begin position="1"/>
        <end position="41"/>
    </location>
</feature>
<name>A0A915E321_9BILA</name>
<feature type="compositionally biased region" description="Polar residues" evidence="1">
    <location>
        <begin position="1"/>
        <end position="10"/>
    </location>
</feature>
<keyword evidence="2" id="KW-1185">Reference proteome</keyword>
<proteinExistence type="predicted"/>
<dbReference type="WBParaSite" id="jg25947">
    <property type="protein sequence ID" value="jg25947"/>
    <property type="gene ID" value="jg25947"/>
</dbReference>
<reference evidence="3" key="1">
    <citation type="submission" date="2022-11" db="UniProtKB">
        <authorList>
            <consortium name="WormBaseParasite"/>
        </authorList>
    </citation>
    <scope>IDENTIFICATION</scope>
</reference>
<accession>A0A915E321</accession>
<organism evidence="2 3">
    <name type="scientific">Ditylenchus dipsaci</name>
    <dbReference type="NCBI Taxonomy" id="166011"/>
    <lineage>
        <taxon>Eukaryota</taxon>
        <taxon>Metazoa</taxon>
        <taxon>Ecdysozoa</taxon>
        <taxon>Nematoda</taxon>
        <taxon>Chromadorea</taxon>
        <taxon>Rhabditida</taxon>
        <taxon>Tylenchina</taxon>
        <taxon>Tylenchomorpha</taxon>
        <taxon>Sphaerularioidea</taxon>
        <taxon>Anguinidae</taxon>
        <taxon>Anguininae</taxon>
        <taxon>Ditylenchus</taxon>
    </lineage>
</organism>
<dbReference type="Proteomes" id="UP000887574">
    <property type="component" value="Unplaced"/>
</dbReference>
<dbReference type="AlphaFoldDB" id="A0A915E321"/>
<evidence type="ECO:0000256" key="1">
    <source>
        <dbReference type="SAM" id="MobiDB-lite"/>
    </source>
</evidence>
<protein>
    <submittedName>
        <fullName evidence="3">Uncharacterized protein</fullName>
    </submittedName>
</protein>
<evidence type="ECO:0000313" key="3">
    <source>
        <dbReference type="WBParaSite" id="jg25947"/>
    </source>
</evidence>
<evidence type="ECO:0000313" key="2">
    <source>
        <dbReference type="Proteomes" id="UP000887574"/>
    </source>
</evidence>